<keyword evidence="7" id="KW-1185">Reference proteome</keyword>
<gene>
    <name evidence="6" type="ORF">EDD34_2818</name>
</gene>
<evidence type="ECO:0000256" key="4">
    <source>
        <dbReference type="PROSITE-ProRule" id="PRU00335"/>
    </source>
</evidence>
<evidence type="ECO:0000259" key="5">
    <source>
        <dbReference type="PROSITE" id="PS50977"/>
    </source>
</evidence>
<sequence length="209" mass="22425">MIENGPGLRERNKRARRGAIIDAAQRLVREHGYDAVTTGQIAAEAGVSPRTFFNYFESKDEAVIGIRTDVGIDPGAARTFATGGPSGHLLTDLRALIGDMLDQLGDEPARVGAAVELIRREPRLLQHHQDAIERHRTELLALLEERRPAAPFAADAETVLAAAGAVVQATTLAWVRSGGGYGVQVHMPAAIDELRAILCEQPPEDIVAG</sequence>
<dbReference type="RefSeq" id="WP_123815126.1">
    <property type="nucleotide sequence ID" value="NZ_RKQZ01000001.1"/>
</dbReference>
<accession>A0A3N4YUB2</accession>
<evidence type="ECO:0000313" key="7">
    <source>
        <dbReference type="Proteomes" id="UP000280501"/>
    </source>
</evidence>
<dbReference type="AlphaFoldDB" id="A0A3N4YUB2"/>
<name>A0A3N4YUB2_9MICO</name>
<protein>
    <submittedName>
        <fullName evidence="6">TetR family transcriptional regulator</fullName>
    </submittedName>
</protein>
<dbReference type="EMBL" id="RKQZ01000001">
    <property type="protein sequence ID" value="RPF22170.1"/>
    <property type="molecule type" value="Genomic_DNA"/>
</dbReference>
<reference evidence="6 7" key="1">
    <citation type="submission" date="2018-11" db="EMBL/GenBank/DDBJ databases">
        <title>Sequencing the genomes of 1000 actinobacteria strains.</title>
        <authorList>
            <person name="Klenk H.-P."/>
        </authorList>
    </citation>
    <scope>NUCLEOTIDE SEQUENCE [LARGE SCALE GENOMIC DNA]</scope>
    <source>
        <strain evidence="6 7">DSM 15700</strain>
    </source>
</reference>
<dbReference type="Pfam" id="PF00440">
    <property type="entry name" value="TetR_N"/>
    <property type="match status" value="1"/>
</dbReference>
<dbReference type="GO" id="GO:0003700">
    <property type="term" value="F:DNA-binding transcription factor activity"/>
    <property type="evidence" value="ECO:0007669"/>
    <property type="project" value="TreeGrafter"/>
</dbReference>
<dbReference type="GO" id="GO:0000976">
    <property type="term" value="F:transcription cis-regulatory region binding"/>
    <property type="evidence" value="ECO:0007669"/>
    <property type="project" value="TreeGrafter"/>
</dbReference>
<keyword evidence="1" id="KW-0805">Transcription regulation</keyword>
<dbReference type="OrthoDB" id="8688418at2"/>
<evidence type="ECO:0000256" key="3">
    <source>
        <dbReference type="ARBA" id="ARBA00023163"/>
    </source>
</evidence>
<dbReference type="InterPro" id="IPR009057">
    <property type="entry name" value="Homeodomain-like_sf"/>
</dbReference>
<dbReference type="PRINTS" id="PR00455">
    <property type="entry name" value="HTHTETR"/>
</dbReference>
<dbReference type="SUPFAM" id="SSF46689">
    <property type="entry name" value="Homeodomain-like"/>
    <property type="match status" value="1"/>
</dbReference>
<proteinExistence type="predicted"/>
<dbReference type="InterPro" id="IPR050109">
    <property type="entry name" value="HTH-type_TetR-like_transc_reg"/>
</dbReference>
<dbReference type="Proteomes" id="UP000280501">
    <property type="component" value="Unassembled WGS sequence"/>
</dbReference>
<organism evidence="6 7">
    <name type="scientific">Myceligenerans xiligouense</name>
    <dbReference type="NCBI Taxonomy" id="253184"/>
    <lineage>
        <taxon>Bacteria</taxon>
        <taxon>Bacillati</taxon>
        <taxon>Actinomycetota</taxon>
        <taxon>Actinomycetes</taxon>
        <taxon>Micrococcales</taxon>
        <taxon>Promicromonosporaceae</taxon>
        <taxon>Myceligenerans</taxon>
    </lineage>
</organism>
<comment type="caution">
    <text evidence="6">The sequence shown here is derived from an EMBL/GenBank/DDBJ whole genome shotgun (WGS) entry which is preliminary data.</text>
</comment>
<dbReference type="PROSITE" id="PS50977">
    <property type="entry name" value="HTH_TETR_2"/>
    <property type="match status" value="1"/>
</dbReference>
<dbReference type="InterPro" id="IPR023772">
    <property type="entry name" value="DNA-bd_HTH_TetR-type_CS"/>
</dbReference>
<evidence type="ECO:0000256" key="2">
    <source>
        <dbReference type="ARBA" id="ARBA00023125"/>
    </source>
</evidence>
<keyword evidence="3" id="KW-0804">Transcription</keyword>
<feature type="DNA-binding region" description="H-T-H motif" evidence="4">
    <location>
        <begin position="37"/>
        <end position="56"/>
    </location>
</feature>
<dbReference type="PANTHER" id="PTHR30055:SF238">
    <property type="entry name" value="MYCOFACTOCIN BIOSYNTHESIS TRANSCRIPTIONAL REGULATOR MFTR-RELATED"/>
    <property type="match status" value="1"/>
</dbReference>
<dbReference type="Gene3D" id="1.10.357.10">
    <property type="entry name" value="Tetracycline Repressor, domain 2"/>
    <property type="match status" value="1"/>
</dbReference>
<dbReference type="InterPro" id="IPR001647">
    <property type="entry name" value="HTH_TetR"/>
</dbReference>
<keyword evidence="2 4" id="KW-0238">DNA-binding</keyword>
<dbReference type="PROSITE" id="PS01081">
    <property type="entry name" value="HTH_TETR_1"/>
    <property type="match status" value="1"/>
</dbReference>
<evidence type="ECO:0000313" key="6">
    <source>
        <dbReference type="EMBL" id="RPF22170.1"/>
    </source>
</evidence>
<feature type="domain" description="HTH tetR-type" evidence="5">
    <location>
        <begin position="14"/>
        <end position="74"/>
    </location>
</feature>
<evidence type="ECO:0000256" key="1">
    <source>
        <dbReference type="ARBA" id="ARBA00023015"/>
    </source>
</evidence>
<dbReference type="PANTHER" id="PTHR30055">
    <property type="entry name" value="HTH-TYPE TRANSCRIPTIONAL REGULATOR RUTR"/>
    <property type="match status" value="1"/>
</dbReference>